<dbReference type="HOGENOM" id="CLU_2558940_0_0_1"/>
<dbReference type="Proteomes" id="UP000054538">
    <property type="component" value="Unassembled WGS sequence"/>
</dbReference>
<evidence type="ECO:0000313" key="3">
    <source>
        <dbReference type="Proteomes" id="UP000054538"/>
    </source>
</evidence>
<feature type="compositionally biased region" description="Acidic residues" evidence="1">
    <location>
        <begin position="22"/>
        <end position="53"/>
    </location>
</feature>
<proteinExistence type="predicted"/>
<accession>A0A0D0DD53</accession>
<protein>
    <submittedName>
        <fullName evidence="2">Uncharacterized protein</fullName>
    </submittedName>
</protein>
<dbReference type="EMBL" id="KN826534">
    <property type="protein sequence ID" value="KIK78604.1"/>
    <property type="molecule type" value="Genomic_DNA"/>
</dbReference>
<keyword evidence="3" id="KW-1185">Reference proteome</keyword>
<reference evidence="3" key="2">
    <citation type="submission" date="2015-01" db="EMBL/GenBank/DDBJ databases">
        <title>Evolutionary Origins and Diversification of the Mycorrhizal Mutualists.</title>
        <authorList>
            <consortium name="DOE Joint Genome Institute"/>
            <consortium name="Mycorrhizal Genomics Consortium"/>
            <person name="Kohler A."/>
            <person name="Kuo A."/>
            <person name="Nagy L.G."/>
            <person name="Floudas D."/>
            <person name="Copeland A."/>
            <person name="Barry K.W."/>
            <person name="Cichocki N."/>
            <person name="Veneault-Fourrey C."/>
            <person name="LaButti K."/>
            <person name="Lindquist E.A."/>
            <person name="Lipzen A."/>
            <person name="Lundell T."/>
            <person name="Morin E."/>
            <person name="Murat C."/>
            <person name="Riley R."/>
            <person name="Ohm R."/>
            <person name="Sun H."/>
            <person name="Tunlid A."/>
            <person name="Henrissat B."/>
            <person name="Grigoriev I.V."/>
            <person name="Hibbett D.S."/>
            <person name="Martin F."/>
        </authorList>
    </citation>
    <scope>NUCLEOTIDE SEQUENCE [LARGE SCALE GENOMIC DNA]</scope>
    <source>
        <strain evidence="3">Ve08.2h10</strain>
    </source>
</reference>
<gene>
    <name evidence="2" type="ORF">PAXRUDRAFT_16780</name>
</gene>
<dbReference type="InParanoid" id="A0A0D0DD53"/>
<feature type="region of interest" description="Disordered" evidence="1">
    <location>
        <begin position="1"/>
        <end position="74"/>
    </location>
</feature>
<organism evidence="2 3">
    <name type="scientific">Paxillus rubicundulus Ve08.2h10</name>
    <dbReference type="NCBI Taxonomy" id="930991"/>
    <lineage>
        <taxon>Eukaryota</taxon>
        <taxon>Fungi</taxon>
        <taxon>Dikarya</taxon>
        <taxon>Basidiomycota</taxon>
        <taxon>Agaricomycotina</taxon>
        <taxon>Agaricomycetes</taxon>
        <taxon>Agaricomycetidae</taxon>
        <taxon>Boletales</taxon>
        <taxon>Paxilineae</taxon>
        <taxon>Paxillaceae</taxon>
        <taxon>Paxillus</taxon>
    </lineage>
</organism>
<evidence type="ECO:0000313" key="2">
    <source>
        <dbReference type="EMBL" id="KIK78604.1"/>
    </source>
</evidence>
<evidence type="ECO:0000256" key="1">
    <source>
        <dbReference type="SAM" id="MobiDB-lite"/>
    </source>
</evidence>
<reference evidence="2 3" key="1">
    <citation type="submission" date="2014-04" db="EMBL/GenBank/DDBJ databases">
        <authorList>
            <consortium name="DOE Joint Genome Institute"/>
            <person name="Kuo A."/>
            <person name="Kohler A."/>
            <person name="Jargeat P."/>
            <person name="Nagy L.G."/>
            <person name="Floudas D."/>
            <person name="Copeland A."/>
            <person name="Barry K.W."/>
            <person name="Cichocki N."/>
            <person name="Veneault-Fourrey C."/>
            <person name="LaButti K."/>
            <person name="Lindquist E.A."/>
            <person name="Lipzen A."/>
            <person name="Lundell T."/>
            <person name="Morin E."/>
            <person name="Murat C."/>
            <person name="Sun H."/>
            <person name="Tunlid A."/>
            <person name="Henrissat B."/>
            <person name="Grigoriev I.V."/>
            <person name="Hibbett D.S."/>
            <person name="Martin F."/>
            <person name="Nordberg H.P."/>
            <person name="Cantor M.N."/>
            <person name="Hua S.X."/>
        </authorList>
    </citation>
    <scope>NUCLEOTIDE SEQUENCE [LARGE SCALE GENOMIC DNA]</scope>
    <source>
        <strain evidence="2 3">Ve08.2h10</strain>
    </source>
</reference>
<dbReference type="AlphaFoldDB" id="A0A0D0DD53"/>
<sequence>MKHSRRNLEASIKVIEDSAHEPEDEEVDVEHEAEGLAEDGDERDGDSSEDSDDLQEKHHATVHTPFATKKRRADDVLTIFSD</sequence>
<name>A0A0D0DD53_9AGAM</name>